<dbReference type="AlphaFoldDB" id="A0A4U6XNL0"/>
<dbReference type="Proteomes" id="UP000310108">
    <property type="component" value="Unassembled WGS sequence"/>
</dbReference>
<name>A0A4U6XNL0_9PEZI</name>
<evidence type="ECO:0000313" key="3">
    <source>
        <dbReference type="Proteomes" id="UP000310108"/>
    </source>
</evidence>
<feature type="compositionally biased region" description="Basic and acidic residues" evidence="1">
    <location>
        <begin position="99"/>
        <end position="108"/>
    </location>
</feature>
<dbReference type="EMBL" id="PJEX01000045">
    <property type="protein sequence ID" value="TKW57314.1"/>
    <property type="molecule type" value="Genomic_DNA"/>
</dbReference>
<accession>A0A4U6XNL0</accession>
<organism evidence="2 3">
    <name type="scientific">Colletotrichum tanaceti</name>
    <dbReference type="NCBI Taxonomy" id="1306861"/>
    <lineage>
        <taxon>Eukaryota</taxon>
        <taxon>Fungi</taxon>
        <taxon>Dikarya</taxon>
        <taxon>Ascomycota</taxon>
        <taxon>Pezizomycotina</taxon>
        <taxon>Sordariomycetes</taxon>
        <taxon>Hypocreomycetidae</taxon>
        <taxon>Glomerellales</taxon>
        <taxon>Glomerellaceae</taxon>
        <taxon>Colletotrichum</taxon>
        <taxon>Colletotrichum destructivum species complex</taxon>
    </lineage>
</organism>
<gene>
    <name evidence="2" type="ORF">CTA1_8711</name>
</gene>
<evidence type="ECO:0000313" key="2">
    <source>
        <dbReference type="EMBL" id="TKW57314.1"/>
    </source>
</evidence>
<comment type="caution">
    <text evidence="2">The sequence shown here is derived from an EMBL/GenBank/DDBJ whole genome shotgun (WGS) entry which is preliminary data.</text>
</comment>
<reference evidence="2 3" key="1">
    <citation type="journal article" date="2019" name="PLoS ONE">
        <title>Comparative genome analysis indicates high evolutionary potential of pathogenicity genes in Colletotrichum tanaceti.</title>
        <authorList>
            <person name="Lelwala R.V."/>
            <person name="Korhonen P.K."/>
            <person name="Young N.D."/>
            <person name="Scott J.B."/>
            <person name="Ades P.A."/>
            <person name="Gasser R.B."/>
            <person name="Taylor P.W.J."/>
        </authorList>
    </citation>
    <scope>NUCLEOTIDE SEQUENCE [LARGE SCALE GENOMIC DNA]</scope>
    <source>
        <strain evidence="2">BRIP57314</strain>
    </source>
</reference>
<feature type="region of interest" description="Disordered" evidence="1">
    <location>
        <begin position="76"/>
        <end position="108"/>
    </location>
</feature>
<protein>
    <submittedName>
        <fullName evidence="2">Uncharacterized protein</fullName>
    </submittedName>
</protein>
<sequence length="108" mass="12119">MAGRESNLLKKGTREDDPAFLEISARWWDRQEERELYACGDGSGNGLYSLLSTPQSCHDGTNGQRISDASDRRRVQTAEHDRPAFFFPTDTGRTIRGGKGRDMPDDGR</sequence>
<proteinExistence type="predicted"/>
<keyword evidence="3" id="KW-1185">Reference proteome</keyword>
<evidence type="ECO:0000256" key="1">
    <source>
        <dbReference type="SAM" id="MobiDB-lite"/>
    </source>
</evidence>